<protein>
    <submittedName>
        <fullName evidence="1">Uncharacterized protein</fullName>
    </submittedName>
</protein>
<dbReference type="RefSeq" id="WP_252459586.1">
    <property type="nucleotide sequence ID" value="NZ_JAMHFX010000162.1"/>
</dbReference>
<dbReference type="Proteomes" id="UP001202943">
    <property type="component" value="Unassembled WGS sequence"/>
</dbReference>
<comment type="caution">
    <text evidence="1">The sequence shown here is derived from an EMBL/GenBank/DDBJ whole genome shotgun (WGS) entry which is preliminary data.</text>
</comment>
<name>A0AAW5HLE1_PSEPU</name>
<gene>
    <name evidence="1" type="ORF">M8C81_12050</name>
</gene>
<reference evidence="1" key="2">
    <citation type="submission" date="2023-08" db="EMBL/GenBank/DDBJ databases">
        <title>Isolation, Identification, Denitrification Characteristics of A Highly Efficient Aerobic Denitrifying Bacterial Strain DS2.</title>
        <authorList>
            <person name="Wang H."/>
        </authorList>
    </citation>
    <scope>NUCLEOTIDE SEQUENCE</scope>
    <source>
        <strain evidence="1">DS2</strain>
    </source>
</reference>
<proteinExistence type="predicted"/>
<dbReference type="AlphaFoldDB" id="A0AAW5HLE1"/>
<sequence>MTFFDPLIAAAKAGDDAAARVLLGLLAEYLERGEVPPPPLAAYFSEALRLIAGGRRAADDVLHIKGSRATDQRDYDIARAVWWLHHRPVDPLPLKDNRKRDGAYTIVAKKYGLNWERVKQIYLKMKNQFDHEVCEPPMIPEESRKLEVDMQIAFGQLAEFLKKRGNN</sequence>
<accession>A0AAW5HLE1</accession>
<organism evidence="1 2">
    <name type="scientific">Pseudomonas putida</name>
    <name type="common">Arthrobacter siderocapsulatus</name>
    <dbReference type="NCBI Taxonomy" id="303"/>
    <lineage>
        <taxon>Bacteria</taxon>
        <taxon>Pseudomonadati</taxon>
        <taxon>Pseudomonadota</taxon>
        <taxon>Gammaproteobacteria</taxon>
        <taxon>Pseudomonadales</taxon>
        <taxon>Pseudomonadaceae</taxon>
        <taxon>Pseudomonas</taxon>
    </lineage>
</organism>
<evidence type="ECO:0000313" key="1">
    <source>
        <dbReference type="EMBL" id="MCO1621333.1"/>
    </source>
</evidence>
<evidence type="ECO:0000313" key="2">
    <source>
        <dbReference type="Proteomes" id="UP001202943"/>
    </source>
</evidence>
<dbReference type="EMBL" id="JAMHFX010000162">
    <property type="protein sequence ID" value="MCO1621333.1"/>
    <property type="molecule type" value="Genomic_DNA"/>
</dbReference>
<reference evidence="1" key="1">
    <citation type="submission" date="2022-05" db="EMBL/GenBank/DDBJ databases">
        <authorList>
            <person name="Yi M."/>
        </authorList>
    </citation>
    <scope>NUCLEOTIDE SEQUENCE</scope>
    <source>
        <strain evidence="1">DS2</strain>
    </source>
</reference>